<dbReference type="EnsemblPlants" id="OBART11G03390.1">
    <property type="protein sequence ID" value="OBART11G03390.1"/>
    <property type="gene ID" value="OBART11G03390"/>
</dbReference>
<feature type="region of interest" description="Disordered" evidence="1">
    <location>
        <begin position="98"/>
        <end position="121"/>
    </location>
</feature>
<accession>A0A0D3HIB9</accession>
<protein>
    <submittedName>
        <fullName evidence="2">Uncharacterized protein</fullName>
    </submittedName>
</protein>
<name>A0A0D3HIB9_9ORYZ</name>
<organism evidence="2">
    <name type="scientific">Oryza barthii</name>
    <dbReference type="NCBI Taxonomy" id="65489"/>
    <lineage>
        <taxon>Eukaryota</taxon>
        <taxon>Viridiplantae</taxon>
        <taxon>Streptophyta</taxon>
        <taxon>Embryophyta</taxon>
        <taxon>Tracheophyta</taxon>
        <taxon>Spermatophyta</taxon>
        <taxon>Magnoliopsida</taxon>
        <taxon>Liliopsida</taxon>
        <taxon>Poales</taxon>
        <taxon>Poaceae</taxon>
        <taxon>BOP clade</taxon>
        <taxon>Oryzoideae</taxon>
        <taxon>Oryzeae</taxon>
        <taxon>Oryzinae</taxon>
        <taxon>Oryza</taxon>
    </lineage>
</organism>
<evidence type="ECO:0000313" key="2">
    <source>
        <dbReference type="EnsemblPlants" id="OBART11G03390.1"/>
    </source>
</evidence>
<dbReference type="PaxDb" id="65489-OBART11G03390.1"/>
<feature type="compositionally biased region" description="Basic and acidic residues" evidence="1">
    <location>
        <begin position="23"/>
        <end position="32"/>
    </location>
</feature>
<keyword evidence="3" id="KW-1185">Reference proteome</keyword>
<reference evidence="2" key="2">
    <citation type="submission" date="2015-03" db="UniProtKB">
        <authorList>
            <consortium name="EnsemblPlants"/>
        </authorList>
    </citation>
    <scope>IDENTIFICATION</scope>
</reference>
<feature type="compositionally biased region" description="Low complexity" evidence="1">
    <location>
        <begin position="12"/>
        <end position="22"/>
    </location>
</feature>
<reference evidence="2" key="1">
    <citation type="journal article" date="2009" name="Rice">
        <title>De Novo Next Generation Sequencing of Plant Genomes.</title>
        <authorList>
            <person name="Rounsley S."/>
            <person name="Marri P.R."/>
            <person name="Yu Y."/>
            <person name="He R."/>
            <person name="Sisneros N."/>
            <person name="Goicoechea J.L."/>
            <person name="Lee S.J."/>
            <person name="Angelova A."/>
            <person name="Kudrna D."/>
            <person name="Luo M."/>
            <person name="Affourtit J."/>
            <person name="Desany B."/>
            <person name="Knight J."/>
            <person name="Niazi F."/>
            <person name="Egholm M."/>
            <person name="Wing R.A."/>
        </authorList>
    </citation>
    <scope>NUCLEOTIDE SEQUENCE [LARGE SCALE GENOMIC DNA]</scope>
    <source>
        <strain evidence="2">cv. IRGC 105608</strain>
    </source>
</reference>
<evidence type="ECO:0000256" key="1">
    <source>
        <dbReference type="SAM" id="MobiDB-lite"/>
    </source>
</evidence>
<evidence type="ECO:0000313" key="3">
    <source>
        <dbReference type="Proteomes" id="UP000026960"/>
    </source>
</evidence>
<dbReference type="Gramene" id="OBART11G03390.1">
    <property type="protein sequence ID" value="OBART11G03390.1"/>
    <property type="gene ID" value="OBART11G03390"/>
</dbReference>
<dbReference type="AlphaFoldDB" id="A0A0D3HIB9"/>
<dbReference type="Proteomes" id="UP000026960">
    <property type="component" value="Chromosome 11"/>
</dbReference>
<feature type="region of interest" description="Disordered" evidence="1">
    <location>
        <begin position="1"/>
        <end position="33"/>
    </location>
</feature>
<sequence length="159" mass="17444">MPARRRGDDNTSPLSLPSCPRPRAGDLGDAHRRAAPPPLLLRLSTLLAISDPQRLVAEDDGRQHWKGYTGAGMCRHRCTEGHHLRSRCCFRSDGRWRKGDDRGGGERKRRRGSGRGWGGVGVYRERETGKRNGVGPAVGQPILAGQVWPAKTSLASYIA</sequence>
<dbReference type="HOGENOM" id="CLU_1743447_0_0_1"/>
<proteinExistence type="predicted"/>